<keyword evidence="1" id="KW-0805">Transcription regulation</keyword>
<dbReference type="PROSITE" id="PS50977">
    <property type="entry name" value="HTH_TETR_2"/>
    <property type="match status" value="1"/>
</dbReference>
<evidence type="ECO:0000313" key="5">
    <source>
        <dbReference type="EMBL" id="KUG21522.1"/>
    </source>
</evidence>
<protein>
    <submittedName>
        <fullName evidence="5">Transcriptional regulator, tetr family</fullName>
    </submittedName>
</protein>
<dbReference type="PANTHER" id="PTHR47506:SF6">
    <property type="entry name" value="HTH-TYPE TRANSCRIPTIONAL REPRESSOR NEMR"/>
    <property type="match status" value="1"/>
</dbReference>
<dbReference type="InterPro" id="IPR011075">
    <property type="entry name" value="TetR_C"/>
</dbReference>
<reference evidence="5" key="1">
    <citation type="journal article" date="2015" name="Proc. Natl. Acad. Sci. U.S.A.">
        <title>Networks of energetic and metabolic interactions define dynamics in microbial communities.</title>
        <authorList>
            <person name="Embree M."/>
            <person name="Liu J.K."/>
            <person name="Al-Bassam M.M."/>
            <person name="Zengler K."/>
        </authorList>
    </citation>
    <scope>NUCLEOTIDE SEQUENCE</scope>
</reference>
<sequence>MTKISTREEIIRKGAELIHAQGFNATGIQQILQTVGIPKGSFYFYFKSKEDFGLEIIDYFGAMINGIITHYLGDKKIPPIQRMERLFEFFEAAFKENGHTQGCPIGNLSLELAGTNERLRVHLKDVIEALIAQVESCLEEGKRDGSIPSDLKTYDTARLIFYGFEGAILHMKVTKNIEPFRAFRSYLTGYFENIKAREKK</sequence>
<comment type="caution">
    <text evidence="5">The sequence shown here is derived from an EMBL/GenBank/DDBJ whole genome shotgun (WGS) entry which is preliminary data.</text>
</comment>
<evidence type="ECO:0000256" key="3">
    <source>
        <dbReference type="ARBA" id="ARBA00023163"/>
    </source>
</evidence>
<dbReference type="SUPFAM" id="SSF46689">
    <property type="entry name" value="Homeodomain-like"/>
    <property type="match status" value="1"/>
</dbReference>
<feature type="domain" description="HTH tetR-type" evidence="4">
    <location>
        <begin position="4"/>
        <end position="64"/>
    </location>
</feature>
<dbReference type="PANTHER" id="PTHR47506">
    <property type="entry name" value="TRANSCRIPTIONAL REGULATORY PROTEIN"/>
    <property type="match status" value="1"/>
</dbReference>
<keyword evidence="2" id="KW-0238">DNA-binding</keyword>
<dbReference type="InterPro" id="IPR009057">
    <property type="entry name" value="Homeodomain-like_sf"/>
</dbReference>
<gene>
    <name evidence="5" type="ORF">ASZ90_008742</name>
</gene>
<dbReference type="EMBL" id="LNQE01001056">
    <property type="protein sequence ID" value="KUG21522.1"/>
    <property type="molecule type" value="Genomic_DNA"/>
</dbReference>
<organism evidence="5">
    <name type="scientific">hydrocarbon metagenome</name>
    <dbReference type="NCBI Taxonomy" id="938273"/>
    <lineage>
        <taxon>unclassified sequences</taxon>
        <taxon>metagenomes</taxon>
        <taxon>ecological metagenomes</taxon>
    </lineage>
</organism>
<dbReference type="InterPro" id="IPR001647">
    <property type="entry name" value="HTH_TetR"/>
</dbReference>
<accession>A0A0W8FLD3</accession>
<proteinExistence type="predicted"/>
<dbReference type="Pfam" id="PF16925">
    <property type="entry name" value="TetR_C_13"/>
    <property type="match status" value="1"/>
</dbReference>
<dbReference type="Gene3D" id="1.10.357.10">
    <property type="entry name" value="Tetracycline Repressor, domain 2"/>
    <property type="match status" value="1"/>
</dbReference>
<dbReference type="PRINTS" id="PR00455">
    <property type="entry name" value="HTHTETR"/>
</dbReference>
<dbReference type="Pfam" id="PF00440">
    <property type="entry name" value="TetR_N"/>
    <property type="match status" value="1"/>
</dbReference>
<dbReference type="SUPFAM" id="SSF48498">
    <property type="entry name" value="Tetracyclin repressor-like, C-terminal domain"/>
    <property type="match status" value="1"/>
</dbReference>
<name>A0A0W8FLD3_9ZZZZ</name>
<dbReference type="InterPro" id="IPR036271">
    <property type="entry name" value="Tet_transcr_reg_TetR-rel_C_sf"/>
</dbReference>
<dbReference type="GO" id="GO:0003677">
    <property type="term" value="F:DNA binding"/>
    <property type="evidence" value="ECO:0007669"/>
    <property type="project" value="UniProtKB-KW"/>
</dbReference>
<keyword evidence="3" id="KW-0804">Transcription</keyword>
<evidence type="ECO:0000256" key="1">
    <source>
        <dbReference type="ARBA" id="ARBA00023015"/>
    </source>
</evidence>
<evidence type="ECO:0000259" key="4">
    <source>
        <dbReference type="PROSITE" id="PS50977"/>
    </source>
</evidence>
<dbReference type="AlphaFoldDB" id="A0A0W8FLD3"/>
<evidence type="ECO:0000256" key="2">
    <source>
        <dbReference type="ARBA" id="ARBA00023125"/>
    </source>
</evidence>